<feature type="transmembrane region" description="Helical" evidence="9">
    <location>
        <begin position="282"/>
        <end position="301"/>
    </location>
</feature>
<dbReference type="Proteomes" id="UP000182114">
    <property type="component" value="Unassembled WGS sequence"/>
</dbReference>
<keyword evidence="8 9" id="KW-0472">Membrane</keyword>
<dbReference type="RefSeq" id="WP_074537387.1">
    <property type="nucleotide sequence ID" value="NZ_FNBD01000002.1"/>
</dbReference>
<dbReference type="Pfam" id="PF06379">
    <property type="entry name" value="RhaT"/>
    <property type="match status" value="1"/>
</dbReference>
<protein>
    <submittedName>
        <fullName evidence="10">L-rhamnose-H+ transport protein</fullName>
    </submittedName>
</protein>
<evidence type="ECO:0000313" key="11">
    <source>
        <dbReference type="Proteomes" id="UP000182114"/>
    </source>
</evidence>
<evidence type="ECO:0000256" key="4">
    <source>
        <dbReference type="ARBA" id="ARBA00022597"/>
    </source>
</evidence>
<feature type="transmembrane region" description="Helical" evidence="9">
    <location>
        <begin position="35"/>
        <end position="57"/>
    </location>
</feature>
<keyword evidence="3" id="KW-0997">Cell inner membrane</keyword>
<reference evidence="11" key="1">
    <citation type="submission" date="2016-10" db="EMBL/GenBank/DDBJ databases">
        <authorList>
            <person name="Varghese N."/>
            <person name="Submissions S."/>
        </authorList>
    </citation>
    <scope>NUCLEOTIDE SEQUENCE [LARGE SCALE GENOMIC DNA]</scope>
    <source>
        <strain evidence="11">DSM 24729</strain>
    </source>
</reference>
<feature type="transmembrane region" description="Helical" evidence="9">
    <location>
        <begin position="69"/>
        <end position="93"/>
    </location>
</feature>
<evidence type="ECO:0000313" key="10">
    <source>
        <dbReference type="EMBL" id="SDE57303.1"/>
    </source>
</evidence>
<dbReference type="InterPro" id="IPR004673">
    <property type="entry name" value="L-rhamnose-proton_sym_RhaT"/>
</dbReference>
<feature type="transmembrane region" description="Helical" evidence="9">
    <location>
        <begin position="251"/>
        <end position="270"/>
    </location>
</feature>
<feature type="transmembrane region" description="Helical" evidence="9">
    <location>
        <begin position="132"/>
        <end position="152"/>
    </location>
</feature>
<proteinExistence type="predicted"/>
<keyword evidence="4" id="KW-0762">Sugar transport</keyword>
<feature type="transmembrane region" description="Helical" evidence="9">
    <location>
        <begin position="212"/>
        <end position="235"/>
    </location>
</feature>
<feature type="transmembrane region" description="Helical" evidence="9">
    <location>
        <begin position="6"/>
        <end position="23"/>
    </location>
</feature>
<evidence type="ECO:0000256" key="1">
    <source>
        <dbReference type="ARBA" id="ARBA00022448"/>
    </source>
</evidence>
<evidence type="ECO:0000256" key="2">
    <source>
        <dbReference type="ARBA" id="ARBA00022475"/>
    </source>
</evidence>
<evidence type="ECO:0000256" key="6">
    <source>
        <dbReference type="ARBA" id="ARBA00022847"/>
    </source>
</evidence>
<feature type="transmembrane region" description="Helical" evidence="9">
    <location>
        <begin position="313"/>
        <end position="333"/>
    </location>
</feature>
<dbReference type="EMBL" id="FNBD01000002">
    <property type="protein sequence ID" value="SDE57303.1"/>
    <property type="molecule type" value="Genomic_DNA"/>
</dbReference>
<dbReference type="GO" id="GO:0016020">
    <property type="term" value="C:membrane"/>
    <property type="evidence" value="ECO:0007669"/>
    <property type="project" value="InterPro"/>
</dbReference>
<accession>A0A1G7E0Q2</accession>
<keyword evidence="11" id="KW-1185">Reference proteome</keyword>
<gene>
    <name evidence="10" type="ORF">SAMN04487992_10217</name>
</gene>
<sequence length="335" mass="35823">MNDYTLAITLVLFASFFQGTFGLGMKNIAPLKWEAWWLIHSLVAMIIVPVAWALFVIPDLFQVIQQTPSYTLFIAAFYGLLWGIGGILFGISVEKTGISITYGIVMGLAASVGSMIPLFQIEGAFEQPSFPIILAGVILLLIGVGITAVAGVKRDQLHTKNSSSNKSIKIGVLIAVTSGILSASLNVGFIKAGPVSSLAIESYNASTQNASLASWVVVLIGGFIMNGGYALFLLIKNNSWSSYKVKNSKKAYFWAVLTGIFWFAALGVYGQGAALMGNLGPVIGWPILLGLALIISNIWAYRAGEWNNAREPFKILLGGLAVLIGAICLLGYANY</sequence>
<feature type="transmembrane region" description="Helical" evidence="9">
    <location>
        <begin position="172"/>
        <end position="192"/>
    </location>
</feature>
<evidence type="ECO:0000256" key="9">
    <source>
        <dbReference type="SAM" id="Phobius"/>
    </source>
</evidence>
<keyword evidence="1" id="KW-0813">Transport</keyword>
<name>A0A1G7E0Q2_9FLAO</name>
<dbReference type="GO" id="GO:0015153">
    <property type="term" value="F:rhamnose transmembrane transporter activity"/>
    <property type="evidence" value="ECO:0007669"/>
    <property type="project" value="InterPro"/>
</dbReference>
<keyword evidence="5 9" id="KW-0812">Transmembrane</keyword>
<organism evidence="10 11">
    <name type="scientific">Cellulophaga baltica</name>
    <dbReference type="NCBI Taxonomy" id="76594"/>
    <lineage>
        <taxon>Bacteria</taxon>
        <taxon>Pseudomonadati</taxon>
        <taxon>Bacteroidota</taxon>
        <taxon>Flavobacteriia</taxon>
        <taxon>Flavobacteriales</taxon>
        <taxon>Flavobacteriaceae</taxon>
        <taxon>Cellulophaga</taxon>
    </lineage>
</organism>
<dbReference type="AlphaFoldDB" id="A0A1G7E0Q2"/>
<dbReference type="GO" id="GO:0015293">
    <property type="term" value="F:symporter activity"/>
    <property type="evidence" value="ECO:0007669"/>
    <property type="project" value="UniProtKB-KW"/>
</dbReference>
<keyword evidence="7 9" id="KW-1133">Transmembrane helix</keyword>
<evidence type="ECO:0000256" key="5">
    <source>
        <dbReference type="ARBA" id="ARBA00022692"/>
    </source>
</evidence>
<keyword evidence="2" id="KW-1003">Cell membrane</keyword>
<evidence type="ECO:0000256" key="8">
    <source>
        <dbReference type="ARBA" id="ARBA00023136"/>
    </source>
</evidence>
<feature type="transmembrane region" description="Helical" evidence="9">
    <location>
        <begin position="100"/>
        <end position="120"/>
    </location>
</feature>
<keyword evidence="6" id="KW-0769">Symport</keyword>
<dbReference type="eggNOG" id="ENOG502Z7ID">
    <property type="taxonomic scope" value="Bacteria"/>
</dbReference>
<evidence type="ECO:0000256" key="7">
    <source>
        <dbReference type="ARBA" id="ARBA00022989"/>
    </source>
</evidence>
<evidence type="ECO:0000256" key="3">
    <source>
        <dbReference type="ARBA" id="ARBA00022519"/>
    </source>
</evidence>